<feature type="transmembrane region" description="Helical" evidence="2">
    <location>
        <begin position="72"/>
        <end position="91"/>
    </location>
</feature>
<dbReference type="Proteomes" id="UP000184471">
    <property type="component" value="Unassembled WGS sequence"/>
</dbReference>
<evidence type="ECO:0000256" key="2">
    <source>
        <dbReference type="SAM" id="Phobius"/>
    </source>
</evidence>
<protein>
    <submittedName>
        <fullName evidence="3">Uncharacterized protein</fullName>
    </submittedName>
</protein>
<evidence type="ECO:0000256" key="1">
    <source>
        <dbReference type="SAM" id="MobiDB-lite"/>
    </source>
</evidence>
<sequence>MSDRGLPARLLLGLAALTATAVAVVGGLALRPPGLLAVGLAAVVTACLAGGVARESGAESGAPADARTPLEAAWRTGVATIGVLLFLSGTAALGGPVLTVLAGAVLAVGGLGLWLLHAGRPPRRNAVPAPPSSGGAAPAAGPRPGGARPAEARATVTFSPPVATLSTAALGREWLSTSTALGGRLEAGTRQSVVRRREEVLDELERRDPEGFARWLADGALGSDPAGYLREGPAAGTDAAA</sequence>
<feature type="transmembrane region" description="Helical" evidence="2">
    <location>
        <begin position="97"/>
        <end position="116"/>
    </location>
</feature>
<keyword evidence="2" id="KW-1133">Transmembrane helix</keyword>
<keyword evidence="4" id="KW-1185">Reference proteome</keyword>
<feature type="region of interest" description="Disordered" evidence="1">
    <location>
        <begin position="125"/>
        <end position="152"/>
    </location>
</feature>
<gene>
    <name evidence="3" type="ORF">SAMN05444351_0491</name>
</gene>
<keyword evidence="2" id="KW-0472">Membrane</keyword>
<dbReference type="OrthoDB" id="3827100at2"/>
<accession>A0A1M5DQT3</accession>
<feature type="transmembrane region" description="Helical" evidence="2">
    <location>
        <begin position="33"/>
        <end position="52"/>
    </location>
</feature>
<dbReference type="EMBL" id="FQVX01000001">
    <property type="protein sequence ID" value="SHF69276.1"/>
    <property type="molecule type" value="Genomic_DNA"/>
</dbReference>
<evidence type="ECO:0000313" key="3">
    <source>
        <dbReference type="EMBL" id="SHF69276.1"/>
    </source>
</evidence>
<dbReference type="AlphaFoldDB" id="A0A1M5DQT3"/>
<keyword evidence="2" id="KW-0812">Transmembrane</keyword>
<proteinExistence type="predicted"/>
<feature type="region of interest" description="Disordered" evidence="1">
    <location>
        <begin position="220"/>
        <end position="241"/>
    </location>
</feature>
<reference evidence="3 4" key="1">
    <citation type="submission" date="2016-11" db="EMBL/GenBank/DDBJ databases">
        <authorList>
            <person name="Jaros S."/>
            <person name="Januszkiewicz K."/>
            <person name="Wedrychowicz H."/>
        </authorList>
    </citation>
    <scope>NUCLEOTIDE SEQUENCE [LARGE SCALE GENOMIC DNA]</scope>
    <source>
        <strain evidence="3 4">DSM 45408</strain>
    </source>
</reference>
<organism evidence="3 4">
    <name type="scientific">Geodermatophilus nigrescens</name>
    <dbReference type="NCBI Taxonomy" id="1070870"/>
    <lineage>
        <taxon>Bacteria</taxon>
        <taxon>Bacillati</taxon>
        <taxon>Actinomycetota</taxon>
        <taxon>Actinomycetes</taxon>
        <taxon>Geodermatophilales</taxon>
        <taxon>Geodermatophilaceae</taxon>
        <taxon>Geodermatophilus</taxon>
    </lineage>
</organism>
<dbReference type="RefSeq" id="WP_073418399.1">
    <property type="nucleotide sequence ID" value="NZ_FQVX01000001.1"/>
</dbReference>
<evidence type="ECO:0000313" key="4">
    <source>
        <dbReference type="Proteomes" id="UP000184471"/>
    </source>
</evidence>
<name>A0A1M5DQT3_9ACTN</name>